<evidence type="ECO:0000313" key="4">
    <source>
        <dbReference type="Proteomes" id="UP000439903"/>
    </source>
</evidence>
<keyword evidence="4" id="KW-1185">Reference proteome</keyword>
<organism evidence="3 4">
    <name type="scientific">Gigaspora margarita</name>
    <dbReference type="NCBI Taxonomy" id="4874"/>
    <lineage>
        <taxon>Eukaryota</taxon>
        <taxon>Fungi</taxon>
        <taxon>Fungi incertae sedis</taxon>
        <taxon>Mucoromycota</taxon>
        <taxon>Glomeromycotina</taxon>
        <taxon>Glomeromycetes</taxon>
        <taxon>Diversisporales</taxon>
        <taxon>Gigasporaceae</taxon>
        <taxon>Gigaspora</taxon>
    </lineage>
</organism>
<dbReference type="OrthoDB" id="10459945at2759"/>
<feature type="chain" id="PRO_5034477557" evidence="2">
    <location>
        <begin position="28"/>
        <end position="250"/>
    </location>
</feature>
<feature type="signal peptide" evidence="2">
    <location>
        <begin position="1"/>
        <end position="27"/>
    </location>
</feature>
<feature type="region of interest" description="Disordered" evidence="1">
    <location>
        <begin position="126"/>
        <end position="250"/>
    </location>
</feature>
<name>A0A8H3X085_GIGMA</name>
<protein>
    <submittedName>
        <fullName evidence="3">Uncharacterized protein</fullName>
    </submittedName>
</protein>
<dbReference type="Proteomes" id="UP000439903">
    <property type="component" value="Unassembled WGS sequence"/>
</dbReference>
<feature type="compositionally biased region" description="Low complexity" evidence="1">
    <location>
        <begin position="131"/>
        <end position="140"/>
    </location>
</feature>
<dbReference type="AlphaFoldDB" id="A0A8H3X085"/>
<dbReference type="EMBL" id="WTPW01002353">
    <property type="protein sequence ID" value="KAF0385338.1"/>
    <property type="molecule type" value="Genomic_DNA"/>
</dbReference>
<evidence type="ECO:0000313" key="3">
    <source>
        <dbReference type="EMBL" id="KAF0385338.1"/>
    </source>
</evidence>
<accession>A0A8H3X085</accession>
<feature type="compositionally biased region" description="Gly residues" evidence="1">
    <location>
        <begin position="154"/>
        <end position="220"/>
    </location>
</feature>
<proteinExistence type="predicted"/>
<gene>
    <name evidence="3" type="ORF">F8M41_011493</name>
</gene>
<keyword evidence="2" id="KW-0732">Signal</keyword>
<evidence type="ECO:0000256" key="2">
    <source>
        <dbReference type="SAM" id="SignalP"/>
    </source>
</evidence>
<sequence length="250" mass="25554">MLAKPFVFTILATLSIISTGFVFPGQANPLSEQPLKRVHLCGDGSFYTNNIVEIPCDLDILRDCTFYIGGYTVPTPAIRFHKNRALINLDDCDGLDFHEPIQYLRFKTPRISMQQIYLRPTHFDYSETHDSSTTSTSSSHTEFHVSDEDTCNPGDGGCGGPGGPVGPGGPGGPGVPGGQGGPGGPGYPGGQGGPGGPGYPGGQGGPGYPGGQGGPGGSCDGGCPPPPPSDCGSSNCPPPPPPSDCGNSCY</sequence>
<evidence type="ECO:0000256" key="1">
    <source>
        <dbReference type="SAM" id="MobiDB-lite"/>
    </source>
</evidence>
<comment type="caution">
    <text evidence="3">The sequence shown here is derived from an EMBL/GenBank/DDBJ whole genome shotgun (WGS) entry which is preliminary data.</text>
</comment>
<reference evidence="3 4" key="1">
    <citation type="journal article" date="2019" name="Environ. Microbiol.">
        <title>At the nexus of three kingdoms: the genome of the mycorrhizal fungus Gigaspora margarita provides insights into plant, endobacterial and fungal interactions.</title>
        <authorList>
            <person name="Venice F."/>
            <person name="Ghignone S."/>
            <person name="Salvioli di Fossalunga A."/>
            <person name="Amselem J."/>
            <person name="Novero M."/>
            <person name="Xianan X."/>
            <person name="Sedzielewska Toro K."/>
            <person name="Morin E."/>
            <person name="Lipzen A."/>
            <person name="Grigoriev I.V."/>
            <person name="Henrissat B."/>
            <person name="Martin F.M."/>
            <person name="Bonfante P."/>
        </authorList>
    </citation>
    <scope>NUCLEOTIDE SEQUENCE [LARGE SCALE GENOMIC DNA]</scope>
    <source>
        <strain evidence="3 4">BEG34</strain>
    </source>
</reference>